<evidence type="ECO:0000313" key="2">
    <source>
        <dbReference type="EMBL" id="KAH8025953.1"/>
    </source>
</evidence>
<dbReference type="Gene3D" id="2.40.30.180">
    <property type="entry name" value="Ubiquitin-activating enzyme E1, FCCH domain"/>
    <property type="match status" value="1"/>
</dbReference>
<dbReference type="SUPFAM" id="SSF69572">
    <property type="entry name" value="Activating enzymes of the ubiquitin-like proteins"/>
    <property type="match status" value="1"/>
</dbReference>
<keyword evidence="3" id="KW-1185">Reference proteome</keyword>
<dbReference type="InterPro" id="IPR032418">
    <property type="entry name" value="E1_FCCH"/>
</dbReference>
<evidence type="ECO:0000313" key="3">
    <source>
        <dbReference type="Proteomes" id="UP000821866"/>
    </source>
</evidence>
<organism evidence="2 3">
    <name type="scientific">Rhipicephalus microplus</name>
    <name type="common">Cattle tick</name>
    <name type="synonym">Boophilus microplus</name>
    <dbReference type="NCBI Taxonomy" id="6941"/>
    <lineage>
        <taxon>Eukaryota</taxon>
        <taxon>Metazoa</taxon>
        <taxon>Ecdysozoa</taxon>
        <taxon>Arthropoda</taxon>
        <taxon>Chelicerata</taxon>
        <taxon>Arachnida</taxon>
        <taxon>Acari</taxon>
        <taxon>Parasitiformes</taxon>
        <taxon>Ixodida</taxon>
        <taxon>Ixodoidea</taxon>
        <taxon>Ixodidae</taxon>
        <taxon>Rhipicephalinae</taxon>
        <taxon>Rhipicephalus</taxon>
        <taxon>Boophilus</taxon>
    </lineage>
</organism>
<evidence type="ECO:0000259" key="1">
    <source>
        <dbReference type="Pfam" id="PF16190"/>
    </source>
</evidence>
<sequence>MYEKEGVVAPVHKERHAFENGDYVTFSEVRGMTEINDCPPMEVNVLCPHRFSVKLPEKYGDRGIGGIATEVKIPKKIEFDDATEVVELAEKKNGLLAKPLKEVDREVISLLSCTSSGSLCPMQSVIGSIAAQEVIKVNYRFCCYTNSKSIRYPVCYE</sequence>
<dbReference type="Pfam" id="PF16190">
    <property type="entry name" value="E1_FCCH"/>
    <property type="match status" value="1"/>
</dbReference>
<comment type="caution">
    <text evidence="2">The sequence shown here is derived from an EMBL/GenBank/DDBJ whole genome shotgun (WGS) entry which is preliminary data.</text>
</comment>
<dbReference type="InterPro" id="IPR042302">
    <property type="entry name" value="E1_FCCH_sf"/>
</dbReference>
<protein>
    <recommendedName>
        <fullName evidence="1">Ubiquitin-activating enzyme E1 FCCH domain-containing protein</fullName>
    </recommendedName>
</protein>
<proteinExistence type="predicted"/>
<dbReference type="EMBL" id="JABSTU010000007">
    <property type="protein sequence ID" value="KAH8025953.1"/>
    <property type="molecule type" value="Genomic_DNA"/>
</dbReference>
<reference evidence="2" key="1">
    <citation type="journal article" date="2020" name="Cell">
        <title>Large-Scale Comparative Analyses of Tick Genomes Elucidate Their Genetic Diversity and Vector Capacities.</title>
        <authorList>
            <consortium name="Tick Genome and Microbiome Consortium (TIGMIC)"/>
            <person name="Jia N."/>
            <person name="Wang J."/>
            <person name="Shi W."/>
            <person name="Du L."/>
            <person name="Sun Y."/>
            <person name="Zhan W."/>
            <person name="Jiang J.F."/>
            <person name="Wang Q."/>
            <person name="Zhang B."/>
            <person name="Ji P."/>
            <person name="Bell-Sakyi L."/>
            <person name="Cui X.M."/>
            <person name="Yuan T.T."/>
            <person name="Jiang B.G."/>
            <person name="Yang W.F."/>
            <person name="Lam T.T."/>
            <person name="Chang Q.C."/>
            <person name="Ding S.J."/>
            <person name="Wang X.J."/>
            <person name="Zhu J.G."/>
            <person name="Ruan X.D."/>
            <person name="Zhao L."/>
            <person name="Wei J.T."/>
            <person name="Ye R.Z."/>
            <person name="Que T.C."/>
            <person name="Du C.H."/>
            <person name="Zhou Y.H."/>
            <person name="Cheng J.X."/>
            <person name="Dai P.F."/>
            <person name="Guo W.B."/>
            <person name="Han X.H."/>
            <person name="Huang E.J."/>
            <person name="Li L.F."/>
            <person name="Wei W."/>
            <person name="Gao Y.C."/>
            <person name="Liu J.Z."/>
            <person name="Shao H.Z."/>
            <person name="Wang X."/>
            <person name="Wang C.C."/>
            <person name="Yang T.C."/>
            <person name="Huo Q.B."/>
            <person name="Li W."/>
            <person name="Chen H.Y."/>
            <person name="Chen S.E."/>
            <person name="Zhou L.G."/>
            <person name="Ni X.B."/>
            <person name="Tian J.H."/>
            <person name="Sheng Y."/>
            <person name="Liu T."/>
            <person name="Pan Y.S."/>
            <person name="Xia L.Y."/>
            <person name="Li J."/>
            <person name="Zhao F."/>
            <person name="Cao W.C."/>
        </authorList>
    </citation>
    <scope>NUCLEOTIDE SEQUENCE</scope>
    <source>
        <strain evidence="2">Rmic-2018</strain>
    </source>
</reference>
<accession>A0A9J6DVK3</accession>
<dbReference type="VEuPathDB" id="VectorBase:LOC119169676"/>
<dbReference type="AlphaFoldDB" id="A0A9J6DVK3"/>
<gene>
    <name evidence="2" type="ORF">HPB51_014286</name>
</gene>
<dbReference type="GO" id="GO:0008641">
    <property type="term" value="F:ubiquitin-like modifier activating enzyme activity"/>
    <property type="evidence" value="ECO:0007669"/>
    <property type="project" value="InterPro"/>
</dbReference>
<name>A0A9J6DVK3_RHIMP</name>
<dbReference type="InterPro" id="IPR035985">
    <property type="entry name" value="Ubiquitin-activating_enz"/>
</dbReference>
<feature type="domain" description="Ubiquitin-activating enzyme E1 FCCH" evidence="1">
    <location>
        <begin position="3"/>
        <end position="72"/>
    </location>
</feature>
<dbReference type="Proteomes" id="UP000821866">
    <property type="component" value="Unassembled WGS sequence"/>
</dbReference>
<dbReference type="Gene3D" id="3.40.50.12550">
    <property type="entry name" value="Ubiquitin-activating enzyme E1, inactive adenylation domain, subdomain 2"/>
    <property type="match status" value="1"/>
</dbReference>
<reference evidence="2" key="2">
    <citation type="submission" date="2021-09" db="EMBL/GenBank/DDBJ databases">
        <authorList>
            <person name="Jia N."/>
            <person name="Wang J."/>
            <person name="Shi W."/>
            <person name="Du L."/>
            <person name="Sun Y."/>
            <person name="Zhan W."/>
            <person name="Jiang J."/>
            <person name="Wang Q."/>
            <person name="Zhang B."/>
            <person name="Ji P."/>
            <person name="Sakyi L.B."/>
            <person name="Cui X."/>
            <person name="Yuan T."/>
            <person name="Jiang B."/>
            <person name="Yang W."/>
            <person name="Lam T.T.-Y."/>
            <person name="Chang Q."/>
            <person name="Ding S."/>
            <person name="Wang X."/>
            <person name="Zhu J."/>
            <person name="Ruan X."/>
            <person name="Zhao L."/>
            <person name="Wei J."/>
            <person name="Que T."/>
            <person name="Du C."/>
            <person name="Cheng J."/>
            <person name="Dai P."/>
            <person name="Han X."/>
            <person name="Huang E."/>
            <person name="Gao Y."/>
            <person name="Liu J."/>
            <person name="Shao H."/>
            <person name="Ye R."/>
            <person name="Li L."/>
            <person name="Wei W."/>
            <person name="Wang X."/>
            <person name="Wang C."/>
            <person name="Huo Q."/>
            <person name="Li W."/>
            <person name="Guo W."/>
            <person name="Chen H."/>
            <person name="Chen S."/>
            <person name="Zhou L."/>
            <person name="Zhou L."/>
            <person name="Ni X."/>
            <person name="Tian J."/>
            <person name="Zhou Y."/>
            <person name="Sheng Y."/>
            <person name="Liu T."/>
            <person name="Pan Y."/>
            <person name="Xia L."/>
            <person name="Li J."/>
            <person name="Zhao F."/>
            <person name="Cao W."/>
        </authorList>
    </citation>
    <scope>NUCLEOTIDE SEQUENCE</scope>
    <source>
        <strain evidence="2">Rmic-2018</strain>
        <tissue evidence="2">Larvae</tissue>
    </source>
</reference>